<proteinExistence type="predicted"/>
<protein>
    <submittedName>
        <fullName evidence="3">Uncharacterized protein</fullName>
    </submittedName>
</protein>
<reference evidence="3 4" key="1">
    <citation type="submission" date="2018-10" db="EMBL/GenBank/DDBJ databases">
        <title>Fifty Aureobasidium pullulans genomes reveal a recombining polyextremotolerant generalist.</title>
        <authorList>
            <person name="Gostincar C."/>
            <person name="Turk M."/>
            <person name="Zajc J."/>
            <person name="Gunde-Cimerman N."/>
        </authorList>
    </citation>
    <scope>NUCLEOTIDE SEQUENCE [LARGE SCALE GENOMIC DNA]</scope>
    <source>
        <strain evidence="3 4">EXF-10507</strain>
    </source>
</reference>
<feature type="transmembrane region" description="Helical" evidence="2">
    <location>
        <begin position="12"/>
        <end position="32"/>
    </location>
</feature>
<evidence type="ECO:0000313" key="3">
    <source>
        <dbReference type="EMBL" id="THW82238.1"/>
    </source>
</evidence>
<feature type="region of interest" description="Disordered" evidence="1">
    <location>
        <begin position="81"/>
        <end position="113"/>
    </location>
</feature>
<gene>
    <name evidence="3" type="ORF">D6D15_10307</name>
</gene>
<sequence length="191" mass="21611">MAGGARDIYSWSCLPSLVVGFFLYLVFFRLPYFPSRLPVSSQQSRKHTPRYSSTYIKAKRQHLSHHDQSLISHLVVRSDKRLNQPQCSSSSRPSTNHRTYLSQHDSRTSSSSQPSALDLALRLFHTRRPQRCICSISLAATHQGSEDPHRTKGRNTCSPTITHRSLLFSSSLIHQGLAPTSGRIHIMFDPN</sequence>
<name>A0A4S9AQV2_AURPU</name>
<feature type="compositionally biased region" description="Polar residues" evidence="1">
    <location>
        <begin position="83"/>
        <end position="101"/>
    </location>
</feature>
<dbReference type="Proteomes" id="UP000304928">
    <property type="component" value="Unassembled WGS sequence"/>
</dbReference>
<keyword evidence="2" id="KW-0472">Membrane</keyword>
<evidence type="ECO:0000256" key="2">
    <source>
        <dbReference type="SAM" id="Phobius"/>
    </source>
</evidence>
<organism evidence="3 4">
    <name type="scientific">Aureobasidium pullulans</name>
    <name type="common">Black yeast</name>
    <name type="synonym">Pullularia pullulans</name>
    <dbReference type="NCBI Taxonomy" id="5580"/>
    <lineage>
        <taxon>Eukaryota</taxon>
        <taxon>Fungi</taxon>
        <taxon>Dikarya</taxon>
        <taxon>Ascomycota</taxon>
        <taxon>Pezizomycotina</taxon>
        <taxon>Dothideomycetes</taxon>
        <taxon>Dothideomycetidae</taxon>
        <taxon>Dothideales</taxon>
        <taxon>Saccotheciaceae</taxon>
        <taxon>Aureobasidium</taxon>
    </lineage>
</organism>
<evidence type="ECO:0000256" key="1">
    <source>
        <dbReference type="SAM" id="MobiDB-lite"/>
    </source>
</evidence>
<comment type="caution">
    <text evidence="3">The sequence shown here is derived from an EMBL/GenBank/DDBJ whole genome shotgun (WGS) entry which is preliminary data.</text>
</comment>
<evidence type="ECO:0000313" key="4">
    <source>
        <dbReference type="Proteomes" id="UP000304928"/>
    </source>
</evidence>
<keyword evidence="2" id="KW-0812">Transmembrane</keyword>
<accession>A0A4S9AQV2</accession>
<dbReference type="EMBL" id="QZAR01000382">
    <property type="protein sequence ID" value="THW82238.1"/>
    <property type="molecule type" value="Genomic_DNA"/>
</dbReference>
<dbReference type="AlphaFoldDB" id="A0A4S9AQV2"/>
<keyword evidence="2" id="KW-1133">Transmembrane helix</keyword>